<evidence type="ECO:0008006" key="3">
    <source>
        <dbReference type="Google" id="ProtNLM"/>
    </source>
</evidence>
<dbReference type="HOGENOM" id="CLU_1391975_0_0_1"/>
<dbReference type="SUPFAM" id="SSF57756">
    <property type="entry name" value="Retrovirus zinc finger-like domains"/>
    <property type="match status" value="1"/>
</dbReference>
<dbReference type="AlphaFoldDB" id="A0A0D3E8Y1"/>
<sequence>MFDDDEKRVRNGDHPFTKAKRSNCDLLDQNELQTYATVKTTSKVHSTRCFKCHMIGHYVNKCQNQKPLVTLENDLGVKNGYDEVNVQIPAKYKYVFSQQIVLGQENVATSKYDDRNTDESSSVITLLLHMHAVRSLRSDRARGKARSLHRDRAFVPLGRYIATELEPKIGHYVATELEPKLGCYVATERLFRSIAT</sequence>
<organism evidence="1 2">
    <name type="scientific">Brassica oleracea var. oleracea</name>
    <dbReference type="NCBI Taxonomy" id="109376"/>
    <lineage>
        <taxon>Eukaryota</taxon>
        <taxon>Viridiplantae</taxon>
        <taxon>Streptophyta</taxon>
        <taxon>Embryophyta</taxon>
        <taxon>Tracheophyta</taxon>
        <taxon>Spermatophyta</taxon>
        <taxon>Magnoliopsida</taxon>
        <taxon>eudicotyledons</taxon>
        <taxon>Gunneridae</taxon>
        <taxon>Pentapetalae</taxon>
        <taxon>rosids</taxon>
        <taxon>malvids</taxon>
        <taxon>Brassicales</taxon>
        <taxon>Brassicaceae</taxon>
        <taxon>Brassiceae</taxon>
        <taxon>Brassica</taxon>
    </lineage>
</organism>
<dbReference type="EnsemblPlants" id="Bo9g088350.1">
    <property type="protein sequence ID" value="Bo9g088350.1"/>
    <property type="gene ID" value="Bo9g088350"/>
</dbReference>
<dbReference type="Gramene" id="Bo9g088350.1">
    <property type="protein sequence ID" value="Bo9g088350.1"/>
    <property type="gene ID" value="Bo9g088350"/>
</dbReference>
<reference evidence="1 2" key="1">
    <citation type="journal article" date="2014" name="Genome Biol.">
        <title>Transcriptome and methylome profiling reveals relics of genome dominance in the mesopolyploid Brassica oleracea.</title>
        <authorList>
            <person name="Parkin I.A."/>
            <person name="Koh C."/>
            <person name="Tang H."/>
            <person name="Robinson S.J."/>
            <person name="Kagale S."/>
            <person name="Clarke W.E."/>
            <person name="Town C.D."/>
            <person name="Nixon J."/>
            <person name="Krishnakumar V."/>
            <person name="Bidwell S.L."/>
            <person name="Denoeud F."/>
            <person name="Belcram H."/>
            <person name="Links M.G."/>
            <person name="Just J."/>
            <person name="Clarke C."/>
            <person name="Bender T."/>
            <person name="Huebert T."/>
            <person name="Mason A.S."/>
            <person name="Pires J.C."/>
            <person name="Barker G."/>
            <person name="Moore J."/>
            <person name="Walley P.G."/>
            <person name="Manoli S."/>
            <person name="Batley J."/>
            <person name="Edwards D."/>
            <person name="Nelson M.N."/>
            <person name="Wang X."/>
            <person name="Paterson A.H."/>
            <person name="King G."/>
            <person name="Bancroft I."/>
            <person name="Chalhoub B."/>
            <person name="Sharpe A.G."/>
        </authorList>
    </citation>
    <scope>NUCLEOTIDE SEQUENCE</scope>
    <source>
        <strain evidence="1 2">cv. TO1000</strain>
    </source>
</reference>
<evidence type="ECO:0000313" key="2">
    <source>
        <dbReference type="Proteomes" id="UP000032141"/>
    </source>
</evidence>
<dbReference type="InterPro" id="IPR036875">
    <property type="entry name" value="Znf_CCHC_sf"/>
</dbReference>
<proteinExistence type="predicted"/>
<protein>
    <recommendedName>
        <fullName evidence="3">CCHC-type domain-containing protein</fullName>
    </recommendedName>
</protein>
<dbReference type="GO" id="GO:0008270">
    <property type="term" value="F:zinc ion binding"/>
    <property type="evidence" value="ECO:0007669"/>
    <property type="project" value="InterPro"/>
</dbReference>
<dbReference type="GO" id="GO:0003676">
    <property type="term" value="F:nucleic acid binding"/>
    <property type="evidence" value="ECO:0007669"/>
    <property type="project" value="InterPro"/>
</dbReference>
<evidence type="ECO:0000313" key="1">
    <source>
        <dbReference type="EnsemblPlants" id="Bo9g088350.1"/>
    </source>
</evidence>
<accession>A0A0D3E8Y1</accession>
<dbReference type="Proteomes" id="UP000032141">
    <property type="component" value="Chromosome C9"/>
</dbReference>
<reference evidence="1" key="2">
    <citation type="submission" date="2015-03" db="UniProtKB">
        <authorList>
            <consortium name="EnsemblPlants"/>
        </authorList>
    </citation>
    <scope>IDENTIFICATION</scope>
</reference>
<keyword evidence="2" id="KW-1185">Reference proteome</keyword>
<name>A0A0D3E8Y1_BRAOL</name>